<evidence type="ECO:0000256" key="1">
    <source>
        <dbReference type="SAM" id="Phobius"/>
    </source>
</evidence>
<feature type="transmembrane region" description="Helical" evidence="1">
    <location>
        <begin position="58"/>
        <end position="80"/>
    </location>
</feature>
<gene>
    <name evidence="2" type="ORF">HUK65_05140</name>
</gene>
<comment type="caution">
    <text evidence="2">The sequence shown here is derived from an EMBL/GenBank/DDBJ whole genome shotgun (WGS) entry which is preliminary data.</text>
</comment>
<keyword evidence="1" id="KW-0472">Membrane</keyword>
<name>A0A7Z0HY74_9RHOB</name>
<keyword evidence="1" id="KW-1133">Transmembrane helix</keyword>
<keyword evidence="1" id="KW-0812">Transmembrane</keyword>
<evidence type="ECO:0000313" key="3">
    <source>
        <dbReference type="Proteomes" id="UP000529417"/>
    </source>
</evidence>
<dbReference type="EMBL" id="JACBXS010000007">
    <property type="protein sequence ID" value="NYS24370.1"/>
    <property type="molecule type" value="Genomic_DNA"/>
</dbReference>
<feature type="transmembrane region" description="Helical" evidence="1">
    <location>
        <begin position="180"/>
        <end position="205"/>
    </location>
</feature>
<feature type="transmembrane region" description="Helical" evidence="1">
    <location>
        <begin position="92"/>
        <end position="113"/>
    </location>
</feature>
<dbReference type="Pfam" id="PF09948">
    <property type="entry name" value="PpoB2"/>
    <property type="match status" value="1"/>
</dbReference>
<accession>A0A7Z0HY74</accession>
<organism evidence="2 3">
    <name type="scientific">Rhabdonatronobacter sediminivivens</name>
    <dbReference type="NCBI Taxonomy" id="2743469"/>
    <lineage>
        <taxon>Bacteria</taxon>
        <taxon>Pseudomonadati</taxon>
        <taxon>Pseudomonadota</taxon>
        <taxon>Alphaproteobacteria</taxon>
        <taxon>Rhodobacterales</taxon>
        <taxon>Paracoccaceae</taxon>
        <taxon>Rhabdonatronobacter</taxon>
    </lineage>
</organism>
<proteinExistence type="predicted"/>
<dbReference type="InterPro" id="IPR018688">
    <property type="entry name" value="PpoB2-like"/>
</dbReference>
<reference evidence="2 3" key="1">
    <citation type="journal article" date="2000" name="Arch. Microbiol.">
        <title>Rhodobaca bogoriensis gen. nov. and sp. nov., an alkaliphilic purple nonsulfur bacterium from African Rift Valley soda lakes.</title>
        <authorList>
            <person name="Milford A.D."/>
            <person name="Achenbach L.A."/>
            <person name="Jung D.O."/>
            <person name="Madigan M.T."/>
        </authorList>
    </citation>
    <scope>NUCLEOTIDE SEQUENCE [LARGE SCALE GENOMIC DNA]</scope>
    <source>
        <strain evidence="2 3">2376</strain>
    </source>
</reference>
<dbReference type="Proteomes" id="UP000529417">
    <property type="component" value="Unassembled WGS sequence"/>
</dbReference>
<protein>
    <submittedName>
        <fullName evidence="2">DUF2182 domain-containing protein</fullName>
    </submittedName>
</protein>
<evidence type="ECO:0000313" key="2">
    <source>
        <dbReference type="EMBL" id="NYS24370.1"/>
    </source>
</evidence>
<keyword evidence="3" id="KW-1185">Reference proteome</keyword>
<sequence>MRAPHWLGFYALVIAGWGVLYATQLPPDLLAAAEVYGAEFWATLCIVEPGWAGAPQLFLMWSVMAGAMMAPTLVPTLATWEDLVAAGHAPGFSLLLGGYLLVWLGFAVLATAAQITLSGAGLLNPLGESTSRWLSAALLAGAGAYQFSTLKEACLSRCRRPLAFFMQHWAEGPWRMGLRLGALCLGCCWALMALGFVGGTMNLLWMGGAMVLMTLEKLPEIGRHLTRPLGWLLLAAAPVMLII</sequence>
<dbReference type="AlphaFoldDB" id="A0A7Z0HY74"/>
<feature type="transmembrane region" description="Helical" evidence="1">
    <location>
        <begin position="133"/>
        <end position="150"/>
    </location>
</feature>